<gene>
    <name evidence="1" type="ORF">ENU72_01200</name>
</gene>
<accession>A0A7V4E2P9</accession>
<dbReference type="AlphaFoldDB" id="A0A7V4E2P9"/>
<dbReference type="PANTHER" id="PTHR40084:SF1">
    <property type="entry name" value="PHOSPHOTRANSFERASE"/>
    <property type="match status" value="1"/>
</dbReference>
<keyword evidence="1" id="KW-0378">Hydrolase</keyword>
<keyword evidence="1" id="KW-0547">Nucleotide-binding</keyword>
<dbReference type="Gene3D" id="3.20.20.140">
    <property type="entry name" value="Metal-dependent hydrolases"/>
    <property type="match status" value="1"/>
</dbReference>
<keyword evidence="1" id="KW-0067">ATP-binding</keyword>
<dbReference type="PANTHER" id="PTHR40084">
    <property type="entry name" value="PHOSPHOHYDROLASE, PHP FAMILY"/>
    <property type="match status" value="1"/>
</dbReference>
<dbReference type="CDD" id="cd19067">
    <property type="entry name" value="PfuEndoQ-like"/>
    <property type="match status" value="1"/>
</dbReference>
<sequence>MYIADLHIHSKYSRATSPDMDIENLSRWAKLKGINLLGTGDITHPEWLKNLRNLLKPSINGIFEYDGVDFILSGEVSLVYSKYNKTRKIHIVVCFPDFESVLKFNQKISPYGSLKQDGRPTLSLETENFVEILLSACSDAMIIPAHIWTPWFSLFGSNSGFDKIEECFGKYLDKVTALETGLSSDPEMNWRIKEIDNFSLVSNSDSHSPLRIGREANCFKERMDYFELKRVLKEKDNKKFLFTIEFYPEEGKYHYDGHRKCGVSMHPEETIKNGYLCPVCEKPLTIGVLHRVIMLSTRKEGEKPPKFVPFKNLVPLDEIISEAIGVNKESKIVRDEYLKMISYFGNEMEVLMNAPIEEIENKFNFRVAKGIKNVRENLVKKIPGYDGVYGKICVLGEKEEKEETKERKQMSLF</sequence>
<dbReference type="EMBL" id="DTDP01000053">
    <property type="protein sequence ID" value="HGK53624.1"/>
    <property type="molecule type" value="Genomic_DNA"/>
</dbReference>
<dbReference type="InterPro" id="IPR016195">
    <property type="entry name" value="Pol/histidinol_Pase-like"/>
</dbReference>
<keyword evidence="1" id="KW-0347">Helicase</keyword>
<protein>
    <submittedName>
        <fullName evidence="1">DNA helicase UvrD</fullName>
    </submittedName>
</protein>
<dbReference type="SUPFAM" id="SSF89550">
    <property type="entry name" value="PHP domain-like"/>
    <property type="match status" value="1"/>
</dbReference>
<proteinExistence type="predicted"/>
<name>A0A7V4E2P9_UNCW3</name>
<organism evidence="1">
    <name type="scientific">candidate division WOR-3 bacterium</name>
    <dbReference type="NCBI Taxonomy" id="2052148"/>
    <lineage>
        <taxon>Bacteria</taxon>
        <taxon>Bacteria division WOR-3</taxon>
    </lineage>
</organism>
<dbReference type="GO" id="GO:0004386">
    <property type="term" value="F:helicase activity"/>
    <property type="evidence" value="ECO:0007669"/>
    <property type="project" value="UniProtKB-KW"/>
</dbReference>
<reference evidence="1" key="1">
    <citation type="journal article" date="2020" name="mSystems">
        <title>Genome- and Community-Level Interaction Insights into Carbon Utilization and Element Cycling Functions of Hydrothermarchaeota in Hydrothermal Sediment.</title>
        <authorList>
            <person name="Zhou Z."/>
            <person name="Liu Y."/>
            <person name="Xu W."/>
            <person name="Pan J."/>
            <person name="Luo Z.H."/>
            <person name="Li M."/>
        </authorList>
    </citation>
    <scope>NUCLEOTIDE SEQUENCE [LARGE SCALE GENOMIC DNA]</scope>
    <source>
        <strain evidence="1">SpSt-695</strain>
    </source>
</reference>
<evidence type="ECO:0000313" key="1">
    <source>
        <dbReference type="EMBL" id="HGK53624.1"/>
    </source>
</evidence>
<comment type="caution">
    <text evidence="1">The sequence shown here is derived from an EMBL/GenBank/DDBJ whole genome shotgun (WGS) entry which is preliminary data.</text>
</comment>